<name>A0AAU9DB57_9LACO</name>
<feature type="binding site" evidence="3">
    <location>
        <begin position="85"/>
        <end position="88"/>
    </location>
    <ligand>
        <name>substrate</name>
    </ligand>
</feature>
<sequence length="220" mass="25463">MTTIYLVRHGQTYFNRYNRMQGWSDSPLTENGVKDAKRVGEVFKNIKFAYAASSDANRARNTAQIILDYNLANPPKLVEIPNFRECFYGYFEGMNSPETWLLTAHQAGYRTFNDLVTNFDLDYAKDLMHQADPFHEAETADQYWQRLDKAFEFLAKQVSFTSSDPVLLVTHGTTIRSIVGRYSSEKQFDLTDPPRNGSITTIEMNQNRQIKVKDYNKLKI</sequence>
<dbReference type="InterPro" id="IPR029033">
    <property type="entry name" value="His_PPase_superfam"/>
</dbReference>
<dbReference type="GO" id="GO:0043456">
    <property type="term" value="P:regulation of pentose-phosphate shunt"/>
    <property type="evidence" value="ECO:0007669"/>
    <property type="project" value="TreeGrafter"/>
</dbReference>
<dbReference type="InterPro" id="IPR051695">
    <property type="entry name" value="Phosphoglycerate_Mutase"/>
</dbReference>
<evidence type="ECO:0000313" key="5">
    <source>
        <dbReference type="Proteomes" id="UP001321861"/>
    </source>
</evidence>
<protein>
    <submittedName>
        <fullName evidence="4">Phosphoglycerate mutase</fullName>
    </submittedName>
</protein>
<dbReference type="GO" id="GO:0045820">
    <property type="term" value="P:negative regulation of glycolytic process"/>
    <property type="evidence" value="ECO:0007669"/>
    <property type="project" value="TreeGrafter"/>
</dbReference>
<feature type="active site" description="Proton donor/acceptor" evidence="2">
    <location>
        <position position="85"/>
    </location>
</feature>
<dbReference type="Gene3D" id="3.40.50.1240">
    <property type="entry name" value="Phosphoglycerate mutase-like"/>
    <property type="match status" value="1"/>
</dbReference>
<evidence type="ECO:0000313" key="4">
    <source>
        <dbReference type="EMBL" id="BDR58780.1"/>
    </source>
</evidence>
<dbReference type="SUPFAM" id="SSF53254">
    <property type="entry name" value="Phosphoglycerate mutase-like"/>
    <property type="match status" value="1"/>
</dbReference>
<proteinExistence type="predicted"/>
<dbReference type="RefSeq" id="WP_317634612.1">
    <property type="nucleotide sequence ID" value="NZ_AP026802.1"/>
</dbReference>
<dbReference type="PANTHER" id="PTHR46517:SF1">
    <property type="entry name" value="FRUCTOSE-2,6-BISPHOSPHATASE TIGAR"/>
    <property type="match status" value="1"/>
</dbReference>
<gene>
    <name evidence="4" type="ORF">XA3_12210</name>
</gene>
<dbReference type="InterPro" id="IPR013078">
    <property type="entry name" value="His_Pase_superF_clade-1"/>
</dbReference>
<dbReference type="CDD" id="cd07067">
    <property type="entry name" value="HP_PGM_like"/>
    <property type="match status" value="1"/>
</dbReference>
<feature type="binding site" evidence="3">
    <location>
        <position position="58"/>
    </location>
    <ligand>
        <name>substrate</name>
    </ligand>
</feature>
<accession>A0AAU9DB57</accession>
<organism evidence="4 5">
    <name type="scientific">Xylocopilactobacillus apicola</name>
    <dbReference type="NCBI Taxonomy" id="2932184"/>
    <lineage>
        <taxon>Bacteria</taxon>
        <taxon>Bacillati</taxon>
        <taxon>Bacillota</taxon>
        <taxon>Bacilli</taxon>
        <taxon>Lactobacillales</taxon>
        <taxon>Lactobacillaceae</taxon>
        <taxon>Xylocopilactobacillus</taxon>
    </lineage>
</organism>
<keyword evidence="1" id="KW-0378">Hydrolase</keyword>
<keyword evidence="5" id="KW-1185">Reference proteome</keyword>
<evidence type="ECO:0000256" key="1">
    <source>
        <dbReference type="ARBA" id="ARBA00022801"/>
    </source>
</evidence>
<evidence type="ECO:0000256" key="3">
    <source>
        <dbReference type="PIRSR" id="PIRSR613078-2"/>
    </source>
</evidence>
<dbReference type="SMART" id="SM00855">
    <property type="entry name" value="PGAM"/>
    <property type="match status" value="1"/>
</dbReference>
<dbReference type="Proteomes" id="UP001321861">
    <property type="component" value="Chromosome"/>
</dbReference>
<reference evidence="4 5" key="1">
    <citation type="journal article" date="2023" name="Microbiol. Spectr.">
        <title>Symbiosis of Carpenter Bees with Uncharacterized Lactic Acid Bacteria Showing NAD Auxotrophy.</title>
        <authorList>
            <person name="Kawasaki S."/>
            <person name="Ozawa K."/>
            <person name="Mori T."/>
            <person name="Yamamoto A."/>
            <person name="Ito M."/>
            <person name="Ohkuma M."/>
            <person name="Sakamoto M."/>
            <person name="Matsutani M."/>
        </authorList>
    </citation>
    <scope>NUCLEOTIDE SEQUENCE [LARGE SCALE GENOMIC DNA]</scope>
    <source>
        <strain evidence="4 5">XA3</strain>
    </source>
</reference>
<dbReference type="GO" id="GO:0004331">
    <property type="term" value="F:fructose-2,6-bisphosphate 2-phosphatase activity"/>
    <property type="evidence" value="ECO:0007669"/>
    <property type="project" value="TreeGrafter"/>
</dbReference>
<dbReference type="AlphaFoldDB" id="A0AAU9DB57"/>
<feature type="binding site" evidence="3">
    <location>
        <begin position="8"/>
        <end position="15"/>
    </location>
    <ligand>
        <name>substrate</name>
    </ligand>
</feature>
<dbReference type="KEGG" id="xap:XA3_12210"/>
<feature type="active site" description="Tele-phosphohistidine intermediate" evidence="2">
    <location>
        <position position="9"/>
    </location>
</feature>
<evidence type="ECO:0000256" key="2">
    <source>
        <dbReference type="PIRSR" id="PIRSR613078-1"/>
    </source>
</evidence>
<dbReference type="Pfam" id="PF00300">
    <property type="entry name" value="His_Phos_1"/>
    <property type="match status" value="1"/>
</dbReference>
<dbReference type="EMBL" id="AP026802">
    <property type="protein sequence ID" value="BDR58780.1"/>
    <property type="molecule type" value="Genomic_DNA"/>
</dbReference>
<dbReference type="GO" id="GO:0005829">
    <property type="term" value="C:cytosol"/>
    <property type="evidence" value="ECO:0007669"/>
    <property type="project" value="TreeGrafter"/>
</dbReference>
<dbReference type="PANTHER" id="PTHR46517">
    <property type="entry name" value="FRUCTOSE-2,6-BISPHOSPHATASE TIGAR"/>
    <property type="match status" value="1"/>
</dbReference>